<dbReference type="AlphaFoldDB" id="A0AAU9INE8"/>
<gene>
    <name evidence="5" type="ORF">BSTOLATCC_MIC7213</name>
</gene>
<protein>
    <recommendedName>
        <fullName evidence="4">Cathepsin propeptide inhibitor domain-containing protein</fullName>
    </recommendedName>
</protein>
<evidence type="ECO:0000256" key="3">
    <source>
        <dbReference type="SAM" id="Phobius"/>
    </source>
</evidence>
<evidence type="ECO:0000313" key="5">
    <source>
        <dbReference type="EMBL" id="CAG9312689.1"/>
    </source>
</evidence>
<dbReference type="SMART" id="SM00848">
    <property type="entry name" value="Inhibitor_I29"/>
    <property type="match status" value="1"/>
</dbReference>
<proteinExistence type="inferred from homology"/>
<dbReference type="GO" id="GO:0006508">
    <property type="term" value="P:proteolysis"/>
    <property type="evidence" value="ECO:0007669"/>
    <property type="project" value="InterPro"/>
</dbReference>
<dbReference type="SUPFAM" id="SSF54001">
    <property type="entry name" value="Cysteine proteinases"/>
    <property type="match status" value="1"/>
</dbReference>
<keyword evidence="6" id="KW-1185">Reference proteome</keyword>
<keyword evidence="3" id="KW-1133">Transmembrane helix</keyword>
<comment type="similarity">
    <text evidence="1">Belongs to the peptidase C1 family.</text>
</comment>
<dbReference type="GO" id="GO:0008234">
    <property type="term" value="F:cysteine-type peptidase activity"/>
    <property type="evidence" value="ECO:0007669"/>
    <property type="project" value="InterPro"/>
</dbReference>
<dbReference type="InterPro" id="IPR013201">
    <property type="entry name" value="Prot_inhib_I29"/>
</dbReference>
<evidence type="ECO:0000259" key="4">
    <source>
        <dbReference type="SMART" id="SM00848"/>
    </source>
</evidence>
<evidence type="ECO:0000313" key="6">
    <source>
        <dbReference type="Proteomes" id="UP001162131"/>
    </source>
</evidence>
<dbReference type="Pfam" id="PF00112">
    <property type="entry name" value="Peptidase_C1"/>
    <property type="match status" value="1"/>
</dbReference>
<feature type="transmembrane region" description="Helical" evidence="3">
    <location>
        <begin position="20"/>
        <end position="38"/>
    </location>
</feature>
<evidence type="ECO:0000256" key="1">
    <source>
        <dbReference type="ARBA" id="ARBA00008455"/>
    </source>
</evidence>
<dbReference type="PANTHER" id="PTHR12411">
    <property type="entry name" value="CYSTEINE PROTEASE FAMILY C1-RELATED"/>
    <property type="match status" value="1"/>
</dbReference>
<keyword evidence="3" id="KW-0812">Transmembrane</keyword>
<keyword evidence="2" id="KW-0865">Zymogen</keyword>
<dbReference type="Pfam" id="PF08246">
    <property type="entry name" value="Inhibitor_I29"/>
    <property type="match status" value="1"/>
</dbReference>
<sequence>MDNLLSSPKTKESSNTLKLAIFGSLIGLVYIAGVFMVFSGPKVSSSAMSQFEVEEQEFKNYINRYSKSYNLDQYLERFRVFRDNLGFIRSQNSLGNTWVLGVNQFTDLTPQEFKAKYLQPKIQVPAANLQAAEIPFVGTVPAAIDWRAQGAVTPVGTEGNCSCDYAFAAVGAVEGIWKISGNTLTVLSVQEIIDCSTGFYSNIGCSGGYVDYVYQFIQMKGITSA</sequence>
<reference evidence="5" key="1">
    <citation type="submission" date="2021-09" db="EMBL/GenBank/DDBJ databases">
        <authorList>
            <consortium name="AG Swart"/>
            <person name="Singh M."/>
            <person name="Singh A."/>
            <person name="Seah K."/>
            <person name="Emmerich C."/>
        </authorList>
    </citation>
    <scope>NUCLEOTIDE SEQUENCE</scope>
    <source>
        <strain evidence="5">ATCC30299</strain>
    </source>
</reference>
<evidence type="ECO:0000256" key="2">
    <source>
        <dbReference type="ARBA" id="ARBA00023145"/>
    </source>
</evidence>
<organism evidence="5 6">
    <name type="scientific">Blepharisma stoltei</name>
    <dbReference type="NCBI Taxonomy" id="1481888"/>
    <lineage>
        <taxon>Eukaryota</taxon>
        <taxon>Sar</taxon>
        <taxon>Alveolata</taxon>
        <taxon>Ciliophora</taxon>
        <taxon>Postciliodesmatophora</taxon>
        <taxon>Heterotrichea</taxon>
        <taxon>Heterotrichida</taxon>
        <taxon>Blepharismidae</taxon>
        <taxon>Blepharisma</taxon>
    </lineage>
</organism>
<dbReference type="InterPro" id="IPR013128">
    <property type="entry name" value="Peptidase_C1A"/>
</dbReference>
<comment type="caution">
    <text evidence="5">The sequence shown here is derived from an EMBL/GenBank/DDBJ whole genome shotgun (WGS) entry which is preliminary data.</text>
</comment>
<dbReference type="EMBL" id="CAJZBQ010000008">
    <property type="protein sequence ID" value="CAG9312689.1"/>
    <property type="molecule type" value="Genomic_DNA"/>
</dbReference>
<dbReference type="Gene3D" id="3.90.70.10">
    <property type="entry name" value="Cysteine proteinases"/>
    <property type="match status" value="1"/>
</dbReference>
<keyword evidence="3" id="KW-0472">Membrane</keyword>
<name>A0AAU9INE8_9CILI</name>
<accession>A0AAU9INE8</accession>
<dbReference type="Proteomes" id="UP001162131">
    <property type="component" value="Unassembled WGS sequence"/>
</dbReference>
<feature type="domain" description="Cathepsin propeptide inhibitor" evidence="4">
    <location>
        <begin position="58"/>
        <end position="113"/>
    </location>
</feature>
<dbReference type="InterPro" id="IPR038765">
    <property type="entry name" value="Papain-like_cys_pep_sf"/>
</dbReference>
<dbReference type="InterPro" id="IPR000668">
    <property type="entry name" value="Peptidase_C1A_C"/>
</dbReference>